<feature type="chain" id="PRO_5045075623" description="DUF2950 domain-containing protein" evidence="1">
    <location>
        <begin position="19"/>
        <end position="68"/>
    </location>
</feature>
<keyword evidence="1" id="KW-0732">Signal</keyword>
<protein>
    <recommendedName>
        <fullName evidence="4">DUF2950 domain-containing protein</fullName>
    </recommendedName>
</protein>
<dbReference type="Proteomes" id="UP000825066">
    <property type="component" value="Chromosome"/>
</dbReference>
<accession>A0ABM7QZ28</accession>
<proteinExistence type="predicted"/>
<organism evidence="2 3">
    <name type="scientific">Stenotrophomonas pavanii</name>
    <dbReference type="NCBI Taxonomy" id="487698"/>
    <lineage>
        <taxon>Bacteria</taxon>
        <taxon>Pseudomonadati</taxon>
        <taxon>Pseudomonadota</taxon>
        <taxon>Gammaproteobacteria</taxon>
        <taxon>Lysobacterales</taxon>
        <taxon>Lysobacteraceae</taxon>
        <taxon>Stenotrophomonas</taxon>
    </lineage>
</organism>
<name>A0ABM7QZ28_9GAMM</name>
<reference evidence="2 3" key="1">
    <citation type="submission" date="2021-05" db="EMBL/GenBank/DDBJ databases">
        <title>Complete Genome Sequence of Stenotrophomonas pavanii strain Y.</title>
        <authorList>
            <person name="Dohra H."/>
            <person name="Mohad Din A.R.J."/>
            <person name="Suzuki K."/>
            <person name="Fatma A."/>
            <person name="Honjyo M."/>
            <person name="Nishimura T."/>
            <person name="Moriuch R."/>
            <person name="Masuda K."/>
            <person name="Minoura A."/>
            <person name="Tashiro Y."/>
            <person name="Futamata H."/>
        </authorList>
    </citation>
    <scope>NUCLEOTIDE SEQUENCE [LARGE SCALE GENOMIC DNA]</scope>
    <source>
        <strain evidence="3">Y</strain>
    </source>
</reference>
<dbReference type="EMBL" id="AP024684">
    <property type="protein sequence ID" value="BCX42488.1"/>
    <property type="molecule type" value="Genomic_DNA"/>
</dbReference>
<dbReference type="GeneID" id="93706179"/>
<evidence type="ECO:0000313" key="2">
    <source>
        <dbReference type="EMBL" id="BCX42488.1"/>
    </source>
</evidence>
<sequence>MLPRLLFFLLWIASTASAQTPVPTPEQSFDLFARFMLEGDTDAEAQIAAKAVDDAVDTMAASVRFREP</sequence>
<evidence type="ECO:0000256" key="1">
    <source>
        <dbReference type="SAM" id="SignalP"/>
    </source>
</evidence>
<evidence type="ECO:0008006" key="4">
    <source>
        <dbReference type="Google" id="ProtNLM"/>
    </source>
</evidence>
<gene>
    <name evidence="2" type="ORF">STNY_R06470</name>
</gene>
<evidence type="ECO:0000313" key="3">
    <source>
        <dbReference type="Proteomes" id="UP000825066"/>
    </source>
</evidence>
<keyword evidence="3" id="KW-1185">Reference proteome</keyword>
<feature type="signal peptide" evidence="1">
    <location>
        <begin position="1"/>
        <end position="18"/>
    </location>
</feature>
<dbReference type="RefSeq" id="WP_074725563.1">
    <property type="nucleotide sequence ID" value="NZ_AP024684.1"/>
</dbReference>